<evidence type="ECO:0000256" key="1">
    <source>
        <dbReference type="ARBA" id="ARBA00008601"/>
    </source>
</evidence>
<protein>
    <submittedName>
        <fullName evidence="8">Protein-tyrosine-phosphatase</fullName>
    </submittedName>
</protein>
<dbReference type="GO" id="GO:0004721">
    <property type="term" value="F:phosphoprotein phosphatase activity"/>
    <property type="evidence" value="ECO:0007669"/>
    <property type="project" value="UniProtKB-KW"/>
</dbReference>
<dbReference type="InterPro" id="IPR000340">
    <property type="entry name" value="Dual-sp_phosphatase_cat-dom"/>
</dbReference>
<keyword evidence="3" id="KW-0904">Protein phosphatase</keyword>
<dbReference type="InterPro" id="IPR000387">
    <property type="entry name" value="Tyr_Pase_dom"/>
</dbReference>
<reference evidence="6 7" key="2">
    <citation type="submission" date="2018-10" db="EMBL/GenBank/DDBJ databases">
        <authorList>
            <consortium name="Pathogen Informatics"/>
        </authorList>
    </citation>
    <scope>NUCLEOTIDE SEQUENCE [LARGE SCALE GENOMIC DNA]</scope>
</reference>
<evidence type="ECO:0000256" key="2">
    <source>
        <dbReference type="ARBA" id="ARBA00022801"/>
    </source>
</evidence>
<dbReference type="EMBL" id="UXUI01000013">
    <property type="protein sequence ID" value="VDD84888.1"/>
    <property type="molecule type" value="Genomic_DNA"/>
</dbReference>
<dbReference type="Proteomes" id="UP000274131">
    <property type="component" value="Unassembled WGS sequence"/>
</dbReference>
<gene>
    <name evidence="6" type="ORF">EVEC_LOCUS31</name>
</gene>
<dbReference type="Gene3D" id="3.90.190.10">
    <property type="entry name" value="Protein tyrosine phosphatase superfamily"/>
    <property type="match status" value="1"/>
</dbReference>
<dbReference type="PANTHER" id="PTHR45961:SF9">
    <property type="entry name" value="DUAL SPECIFICITY PROTEIN PHOSPHATASE 14"/>
    <property type="match status" value="1"/>
</dbReference>
<dbReference type="WBParaSite" id="EVEC_0000004301-mRNA-1">
    <property type="protein sequence ID" value="EVEC_0000004301-mRNA-1"/>
    <property type="gene ID" value="EVEC_0000004301"/>
</dbReference>
<evidence type="ECO:0000259" key="5">
    <source>
        <dbReference type="PROSITE" id="PS50056"/>
    </source>
</evidence>
<dbReference type="OrthoDB" id="285418at2759"/>
<dbReference type="PROSITE" id="PS50056">
    <property type="entry name" value="TYR_PHOSPHATASE_2"/>
    <property type="match status" value="1"/>
</dbReference>
<dbReference type="PROSITE" id="PS00383">
    <property type="entry name" value="TYR_PHOSPHATASE_1"/>
    <property type="match status" value="1"/>
</dbReference>
<evidence type="ECO:0000256" key="3">
    <source>
        <dbReference type="ARBA" id="ARBA00022912"/>
    </source>
</evidence>
<feature type="domain" description="Tyrosine specific protein phosphatases" evidence="5">
    <location>
        <begin position="76"/>
        <end position="134"/>
    </location>
</feature>
<dbReference type="InterPro" id="IPR016130">
    <property type="entry name" value="Tyr_Pase_AS"/>
</dbReference>
<dbReference type="InterPro" id="IPR052103">
    <property type="entry name" value="Dual_spec_Phospatases"/>
</dbReference>
<reference evidence="8" key="1">
    <citation type="submission" date="2017-02" db="UniProtKB">
        <authorList>
            <consortium name="WormBaseParasite"/>
        </authorList>
    </citation>
    <scope>IDENTIFICATION</scope>
</reference>
<accession>A0A0N4USG6</accession>
<feature type="domain" description="Tyrosine-protein phosphatase" evidence="4">
    <location>
        <begin position="14"/>
        <end position="155"/>
    </location>
</feature>
<dbReference type="GO" id="GO:0005737">
    <property type="term" value="C:cytoplasm"/>
    <property type="evidence" value="ECO:0007669"/>
    <property type="project" value="TreeGrafter"/>
</dbReference>
<dbReference type="PANTHER" id="PTHR45961">
    <property type="entry name" value="IP21249P"/>
    <property type="match status" value="1"/>
</dbReference>
<keyword evidence="2" id="KW-0378">Hydrolase</keyword>
<dbReference type="Pfam" id="PF00782">
    <property type="entry name" value="DSPc"/>
    <property type="match status" value="1"/>
</dbReference>
<sequence>MPSVSFRVNPEYADVTEIVPGLFVCGVSALTLQCMEKLNITLIINATEEVPNFASLGAIPRIKLWIEDTSQAYILPHFDNICDRIHAELTDNGKVLIHCVAGVSRSATLCLAYLTKYKCRSLREAYHLMASKRPMVRPVVGFWKQLISFEQEVKKAPATVKLISDESQSEKLLPDVYLKHIFPARSEGPNAGKDEKYENKAVGGKRKFQPVLETLAETTEMVTTIPSSVCPLKNPGF</sequence>
<evidence type="ECO:0000313" key="6">
    <source>
        <dbReference type="EMBL" id="VDD84888.1"/>
    </source>
</evidence>
<dbReference type="InterPro" id="IPR020422">
    <property type="entry name" value="TYR_PHOSPHATASE_DUAL_dom"/>
</dbReference>
<dbReference type="STRING" id="51028.A0A0N4USG6"/>
<proteinExistence type="inferred from homology"/>
<dbReference type="PROSITE" id="PS50054">
    <property type="entry name" value="TYR_PHOSPHATASE_DUAL"/>
    <property type="match status" value="1"/>
</dbReference>
<keyword evidence="7" id="KW-1185">Reference proteome</keyword>
<organism evidence="8">
    <name type="scientific">Enterobius vermicularis</name>
    <name type="common">Human pinworm</name>
    <dbReference type="NCBI Taxonomy" id="51028"/>
    <lineage>
        <taxon>Eukaryota</taxon>
        <taxon>Metazoa</taxon>
        <taxon>Ecdysozoa</taxon>
        <taxon>Nematoda</taxon>
        <taxon>Chromadorea</taxon>
        <taxon>Rhabditida</taxon>
        <taxon>Spirurina</taxon>
        <taxon>Oxyuridomorpha</taxon>
        <taxon>Oxyuroidea</taxon>
        <taxon>Oxyuridae</taxon>
        <taxon>Enterobius</taxon>
    </lineage>
</organism>
<dbReference type="InterPro" id="IPR029021">
    <property type="entry name" value="Prot-tyrosine_phosphatase-like"/>
</dbReference>
<evidence type="ECO:0000313" key="8">
    <source>
        <dbReference type="WBParaSite" id="EVEC_0000004301-mRNA-1"/>
    </source>
</evidence>
<name>A0A0N4USG6_ENTVE</name>
<comment type="similarity">
    <text evidence="1">Belongs to the protein-tyrosine phosphatase family. Non-receptor class dual specificity subfamily.</text>
</comment>
<dbReference type="AlphaFoldDB" id="A0A0N4USG6"/>
<dbReference type="SUPFAM" id="SSF52799">
    <property type="entry name" value="(Phosphotyrosine protein) phosphatases II"/>
    <property type="match status" value="1"/>
</dbReference>
<dbReference type="CDD" id="cd14514">
    <property type="entry name" value="DUSP14-like"/>
    <property type="match status" value="1"/>
</dbReference>
<evidence type="ECO:0000313" key="7">
    <source>
        <dbReference type="Proteomes" id="UP000274131"/>
    </source>
</evidence>
<dbReference type="SMART" id="SM00195">
    <property type="entry name" value="DSPc"/>
    <property type="match status" value="1"/>
</dbReference>
<evidence type="ECO:0000259" key="4">
    <source>
        <dbReference type="PROSITE" id="PS50054"/>
    </source>
</evidence>